<reference evidence="4" key="2">
    <citation type="journal article" date="2019" name="Int. J. Syst. Evol. Microbiol.">
        <title>The Global Catalogue of Microorganisms (GCM) 10K type strain sequencing project: providing services to taxonomists for standard genome sequencing and annotation.</title>
        <authorList>
            <consortium name="The Broad Institute Genomics Platform"/>
            <consortium name="The Broad Institute Genome Sequencing Center for Infectious Disease"/>
            <person name="Wu L."/>
            <person name="Ma J."/>
        </authorList>
    </citation>
    <scope>NUCLEOTIDE SEQUENCE [LARGE SCALE GENOMIC DNA]</scope>
    <source>
        <strain evidence="4">SYNS20</strain>
    </source>
</reference>
<evidence type="ECO:0000256" key="1">
    <source>
        <dbReference type="SAM" id="Phobius"/>
    </source>
</evidence>
<dbReference type="GeneID" id="81211519"/>
<comment type="caution">
    <text evidence="2">The sequence shown here is derived from an EMBL/GenBank/DDBJ whole genome shotgun (WGS) entry which is preliminary data.</text>
</comment>
<dbReference type="AlphaFoldDB" id="A0ABD5T5S0"/>
<evidence type="ECO:0000313" key="4">
    <source>
        <dbReference type="Proteomes" id="UP001596443"/>
    </source>
</evidence>
<feature type="transmembrane region" description="Helical" evidence="1">
    <location>
        <begin position="94"/>
        <end position="113"/>
    </location>
</feature>
<dbReference type="EMBL" id="JBHSWX010000001">
    <property type="protein sequence ID" value="MFC6784451.1"/>
    <property type="molecule type" value="Genomic_DNA"/>
</dbReference>
<name>A0ABD5T5S0_9EURY</name>
<reference evidence="2" key="1">
    <citation type="journal article" date="2014" name="Int. J. Syst. Evol. Microbiol.">
        <title>Complete genome sequence of Corynebacterium casei LMG S-19264T (=DSM 44701T), isolated from a smear-ripened cheese.</title>
        <authorList>
            <consortium name="US DOE Joint Genome Institute (JGI-PGF)"/>
            <person name="Walter F."/>
            <person name="Albersmeier A."/>
            <person name="Kalinowski J."/>
            <person name="Ruckert C."/>
        </authorList>
    </citation>
    <scope>NUCLEOTIDE SEQUENCE [LARGE SCALE GENOMIC DNA]</scope>
    <source>
        <strain evidence="2">NBRC 112888</strain>
    </source>
</reference>
<evidence type="ECO:0000313" key="2">
    <source>
        <dbReference type="EMBL" id="MFC6784451.1"/>
    </source>
</evidence>
<feature type="transmembrane region" description="Helical" evidence="1">
    <location>
        <begin position="28"/>
        <end position="47"/>
    </location>
</feature>
<feature type="transmembrane region" description="Helical" evidence="1">
    <location>
        <begin position="67"/>
        <end position="87"/>
    </location>
</feature>
<feature type="transmembrane region" description="Helical" evidence="1">
    <location>
        <begin position="151"/>
        <end position="169"/>
    </location>
</feature>
<keyword evidence="1" id="KW-1133">Transmembrane helix</keyword>
<gene>
    <name evidence="2" type="ORF">ACFQFD_00165</name>
    <name evidence="3" type="ORF">ACFQFD_01965</name>
</gene>
<protein>
    <submittedName>
        <fullName evidence="2">Uncharacterized protein</fullName>
    </submittedName>
</protein>
<dbReference type="RefSeq" id="WP_284063621.1">
    <property type="nucleotide sequence ID" value="NZ_CP126159.1"/>
</dbReference>
<evidence type="ECO:0000313" key="3">
    <source>
        <dbReference type="EMBL" id="MFC6784801.1"/>
    </source>
</evidence>
<keyword evidence="1" id="KW-0812">Transmembrane</keyword>
<accession>A0ABD5T5S0</accession>
<proteinExistence type="predicted"/>
<reference evidence="2" key="3">
    <citation type="submission" date="2024-09" db="EMBL/GenBank/DDBJ databases">
        <authorList>
            <person name="Sun Q."/>
        </authorList>
    </citation>
    <scope>NUCLEOTIDE SEQUENCE</scope>
    <source>
        <strain evidence="2">NBRC 112888</strain>
    </source>
</reference>
<dbReference type="EMBL" id="JBHSWX010000001">
    <property type="protein sequence ID" value="MFC6784801.1"/>
    <property type="molecule type" value="Genomic_DNA"/>
</dbReference>
<sequence>MSETRPSTRSDGTAEELPDRQESIARRLVRIIGVQFGLVAVGLHFTWGLPRALVYFETGTLADPRPYLFVASGIAVTLALLGLYMVPEYFPERGVFAFAAVMMTVWIGGYIWWHLGGHGGAIPGVDGYGHPELGNVAILFSDQHLFQPLDFATVSSEVIAITAYLWLLATGGSS</sequence>
<keyword evidence="4" id="KW-1185">Reference proteome</keyword>
<dbReference type="Proteomes" id="UP001596443">
    <property type="component" value="Unassembled WGS sequence"/>
</dbReference>
<organism evidence="2 4">
    <name type="scientific">Halobaculum halobium</name>
    <dbReference type="NCBI Taxonomy" id="3032281"/>
    <lineage>
        <taxon>Archaea</taxon>
        <taxon>Methanobacteriati</taxon>
        <taxon>Methanobacteriota</taxon>
        <taxon>Stenosarchaea group</taxon>
        <taxon>Halobacteria</taxon>
        <taxon>Halobacteriales</taxon>
        <taxon>Haloferacaceae</taxon>
        <taxon>Halobaculum</taxon>
    </lineage>
</organism>
<keyword evidence="1" id="KW-0472">Membrane</keyword>